<proteinExistence type="predicted"/>
<evidence type="ECO:0000313" key="3">
    <source>
        <dbReference type="Proteomes" id="UP000234681"/>
    </source>
</evidence>
<dbReference type="InterPro" id="IPR015943">
    <property type="entry name" value="WD40/YVTN_repeat-like_dom_sf"/>
</dbReference>
<name>A6KKY7_RAT</name>
<organism evidence="2 3">
    <name type="scientific">Rattus norvegicus</name>
    <name type="common">Rat</name>
    <dbReference type="NCBI Taxonomy" id="10116"/>
    <lineage>
        <taxon>Eukaryota</taxon>
        <taxon>Metazoa</taxon>
        <taxon>Chordata</taxon>
        <taxon>Craniata</taxon>
        <taxon>Vertebrata</taxon>
        <taxon>Euteleostomi</taxon>
        <taxon>Mammalia</taxon>
        <taxon>Eutheria</taxon>
        <taxon>Euarchontoglires</taxon>
        <taxon>Glires</taxon>
        <taxon>Rodentia</taxon>
        <taxon>Myomorpha</taxon>
        <taxon>Muroidea</taxon>
        <taxon>Muridae</taxon>
        <taxon>Murinae</taxon>
        <taxon>Rattus</taxon>
    </lineage>
</organism>
<feature type="region of interest" description="Disordered" evidence="1">
    <location>
        <begin position="1"/>
        <end position="38"/>
    </location>
</feature>
<dbReference type="Gene3D" id="2.130.10.10">
    <property type="entry name" value="YVTN repeat-like/Quinoprotein amine dehydrogenase"/>
    <property type="match status" value="1"/>
</dbReference>
<evidence type="ECO:0000313" key="4">
    <source>
        <dbReference type="RGD" id="1311540"/>
    </source>
</evidence>
<accession>A6KKY7</accession>
<protein>
    <submittedName>
        <fullName evidence="2">RAE1 RNA export 1 homolog (S. pombe), isoform CRA_c</fullName>
    </submittedName>
</protein>
<evidence type="ECO:0000313" key="2">
    <source>
        <dbReference type="EMBL" id="EDL85131.1"/>
    </source>
</evidence>
<dbReference type="EMBL" id="CH474062">
    <property type="protein sequence ID" value="EDL85131.1"/>
    <property type="molecule type" value="Genomic_DNA"/>
</dbReference>
<dbReference type="RGD" id="1311540">
    <property type="gene designation" value="Rae1"/>
</dbReference>
<evidence type="ECO:0000256" key="1">
    <source>
        <dbReference type="SAM" id="MobiDB-lite"/>
    </source>
</evidence>
<dbReference type="AlphaFoldDB" id="A6KKY7"/>
<reference evidence="2 3" key="1">
    <citation type="submission" date="2005-09" db="EMBL/GenBank/DDBJ databases">
        <authorList>
            <person name="Mural R.J."/>
            <person name="Li P.W."/>
            <person name="Adams M.D."/>
            <person name="Amanatides P.G."/>
            <person name="Baden-Tillson H."/>
            <person name="Barnstead M."/>
            <person name="Chin S.H."/>
            <person name="Dew I."/>
            <person name="Evans C.A."/>
            <person name="Ferriera S."/>
            <person name="Flanigan M."/>
            <person name="Fosler C."/>
            <person name="Glodek A."/>
            <person name="Gu Z."/>
            <person name="Holt R.A."/>
            <person name="Jennings D."/>
            <person name="Kraft C.L."/>
            <person name="Lu F."/>
            <person name="Nguyen T."/>
            <person name="Nusskern D.R."/>
            <person name="Pfannkoch C.M."/>
            <person name="Sitter C."/>
            <person name="Sutton G.G."/>
            <person name="Venter J.C."/>
            <person name="Wang Z."/>
            <person name="Woodage T."/>
            <person name="Zheng X.H."/>
            <person name="Zhong F."/>
        </authorList>
    </citation>
    <scope>NUCLEOTIDE SEQUENCE [LARGE SCALE GENOMIC DNA]</scope>
    <source>
        <strain>BN</strain>
        <strain evidence="3">Sprague-Dawley</strain>
    </source>
</reference>
<dbReference type="Proteomes" id="UP000234681">
    <property type="component" value="Chromosome 3"/>
</dbReference>
<sequence>MSLFGTTSGFGTGGTSMFGSTTTDNHNPMKDIEVTSSPDDSIGCLSFSPPTLPGNFLIAGSWANDVSASRAAAMWARLAFPSAPFCLSELRVRLVPGPL</sequence>
<gene>
    <name evidence="2 4" type="primary">Rae1</name>
    <name evidence="2" type="ORF">rCG_40879</name>
</gene>